<proteinExistence type="predicted"/>
<reference evidence="1 2" key="1">
    <citation type="journal article" date="2019" name="Environ. Microbiol.">
        <title>At the nexus of three kingdoms: the genome of the mycorrhizal fungus Gigaspora margarita provides insights into plant, endobacterial and fungal interactions.</title>
        <authorList>
            <person name="Venice F."/>
            <person name="Ghignone S."/>
            <person name="Salvioli di Fossalunga A."/>
            <person name="Amselem J."/>
            <person name="Novero M."/>
            <person name="Xianan X."/>
            <person name="Sedzielewska Toro K."/>
            <person name="Morin E."/>
            <person name="Lipzen A."/>
            <person name="Grigoriev I.V."/>
            <person name="Henrissat B."/>
            <person name="Martin F.M."/>
            <person name="Bonfante P."/>
        </authorList>
    </citation>
    <scope>NUCLEOTIDE SEQUENCE [LARGE SCALE GENOMIC DNA]</scope>
    <source>
        <strain evidence="1 2">BEG34</strain>
    </source>
</reference>
<feature type="non-terminal residue" evidence="1">
    <location>
        <position position="1"/>
    </location>
</feature>
<dbReference type="EMBL" id="WTPW01001406">
    <property type="protein sequence ID" value="KAF0437190.1"/>
    <property type="molecule type" value="Genomic_DNA"/>
</dbReference>
<keyword evidence="2" id="KW-1185">Reference proteome</keyword>
<dbReference type="Proteomes" id="UP000439903">
    <property type="component" value="Unassembled WGS sequence"/>
</dbReference>
<dbReference type="AlphaFoldDB" id="A0A8H3XAE6"/>
<dbReference type="OrthoDB" id="2445476at2759"/>
<evidence type="ECO:0000313" key="1">
    <source>
        <dbReference type="EMBL" id="KAF0437190.1"/>
    </source>
</evidence>
<evidence type="ECO:0000313" key="2">
    <source>
        <dbReference type="Proteomes" id="UP000439903"/>
    </source>
</evidence>
<protein>
    <submittedName>
        <fullName evidence="1">Uncharacterized protein</fullName>
    </submittedName>
</protein>
<organism evidence="1 2">
    <name type="scientific">Gigaspora margarita</name>
    <dbReference type="NCBI Taxonomy" id="4874"/>
    <lineage>
        <taxon>Eukaryota</taxon>
        <taxon>Fungi</taxon>
        <taxon>Fungi incertae sedis</taxon>
        <taxon>Mucoromycota</taxon>
        <taxon>Glomeromycotina</taxon>
        <taxon>Glomeromycetes</taxon>
        <taxon>Diversisporales</taxon>
        <taxon>Gigasporaceae</taxon>
        <taxon>Gigaspora</taxon>
    </lineage>
</organism>
<accession>A0A8H3XAE6</accession>
<sequence>GCKLDKEKFTVIRIHQQYNVPNHRCDKGSISQNVLSNKRKQGWQWIYSIGKLLASIGSIRKLFSIEQWSGGNRVVFHSPKWINVPTLADHKESSTVNKLKYQEQLLVIKECELDLREREAKVHLVELANFEKEQRLKSAS</sequence>
<gene>
    <name evidence="1" type="ORF">F8M41_004471</name>
</gene>
<name>A0A8H3XAE6_GIGMA</name>
<comment type="caution">
    <text evidence="1">The sequence shown here is derived from an EMBL/GenBank/DDBJ whole genome shotgun (WGS) entry which is preliminary data.</text>
</comment>